<dbReference type="GeneID" id="11498913"/>
<sequence length="109" mass="12592">MGFWDAFSVYNRKKHVDDIGMYGTNHSNIGSSNTSYAYSKEYYVPKDGKILKNNEKVTMDSNGKVINRENNFISQDVPHMVDVSNLSQQEFKELYDNARKGEPNNRVNF</sequence>
<reference evidence="4 5" key="1">
    <citation type="journal article" date="2011" name="Proc. Natl. Acad. Sci. U.S.A.">
        <title>Evolutionary erosion of yeast sex chromosomes by mating-type switching accidents.</title>
        <authorList>
            <person name="Gordon J.L."/>
            <person name="Armisen D."/>
            <person name="Proux-Wera E."/>
            <person name="Oheigeartaigh S.S."/>
            <person name="Byrne K.P."/>
            <person name="Wolfe K.H."/>
        </authorList>
    </citation>
    <scope>NUCLEOTIDE SEQUENCE [LARGE SCALE GENOMIC DNA]</scope>
    <source>
        <strain evidence="5">ATCC 10597 / BCRC 20456 / CBS 421 / NBRC 0211 / NRRL Y-12639</strain>
    </source>
</reference>
<evidence type="ECO:0000313" key="4">
    <source>
        <dbReference type="EMBL" id="CCD25023.1"/>
    </source>
</evidence>
<organism evidence="4 5">
    <name type="scientific">Naumovozyma dairenensis (strain ATCC 10597 / BCRC 20456 / CBS 421 / NBRC 0211 / NRRL Y-12639)</name>
    <name type="common">Saccharomyces dairenensis</name>
    <dbReference type="NCBI Taxonomy" id="1071378"/>
    <lineage>
        <taxon>Eukaryota</taxon>
        <taxon>Fungi</taxon>
        <taxon>Dikarya</taxon>
        <taxon>Ascomycota</taxon>
        <taxon>Saccharomycotina</taxon>
        <taxon>Saccharomycetes</taxon>
        <taxon>Saccharomycetales</taxon>
        <taxon>Saccharomycetaceae</taxon>
        <taxon>Naumovozyma</taxon>
    </lineage>
</organism>
<comment type="function">
    <text evidence="1">Stationary phase-essential protein not required for growth on nonfermentable carbon sources.</text>
</comment>
<keyword evidence="5" id="KW-1185">Reference proteome</keyword>
<dbReference type="Proteomes" id="UP000000689">
    <property type="component" value="Chromosome 5"/>
</dbReference>
<dbReference type="Pfam" id="PF17325">
    <property type="entry name" value="SPG4"/>
    <property type="match status" value="1"/>
</dbReference>
<dbReference type="HOGENOM" id="CLU_2158879_0_0_1"/>
<dbReference type="AlphaFoldDB" id="G0WBA3"/>
<evidence type="ECO:0000313" key="5">
    <source>
        <dbReference type="Proteomes" id="UP000000689"/>
    </source>
</evidence>
<proteinExistence type="inferred from homology"/>
<dbReference type="EMBL" id="HE580271">
    <property type="protein sequence ID" value="CCD25023.1"/>
    <property type="molecule type" value="Genomic_DNA"/>
</dbReference>
<gene>
    <name evidence="4" type="primary">NDAI0E02070</name>
    <name evidence="4" type="ordered locus">NDAI_0E02070</name>
</gene>
<evidence type="ECO:0000256" key="3">
    <source>
        <dbReference type="ARBA" id="ARBA00020398"/>
    </source>
</evidence>
<dbReference type="InterPro" id="IPR020485">
    <property type="entry name" value="Spg4"/>
</dbReference>
<dbReference type="KEGG" id="ndi:NDAI_0E02070"/>
<evidence type="ECO:0000256" key="1">
    <source>
        <dbReference type="ARBA" id="ARBA00003155"/>
    </source>
</evidence>
<name>G0WBA3_NAUDC</name>
<evidence type="ECO:0000256" key="2">
    <source>
        <dbReference type="ARBA" id="ARBA00007045"/>
    </source>
</evidence>
<accession>G0WBA3</accession>
<dbReference type="eggNOG" id="ENOG502S7JY">
    <property type="taxonomic scope" value="Eukaryota"/>
</dbReference>
<dbReference type="OrthoDB" id="4067991at2759"/>
<dbReference type="OMA" id="AHEYREP"/>
<comment type="similarity">
    <text evidence="2">Belongs to the SPG4 family.</text>
</comment>
<protein>
    <recommendedName>
        <fullName evidence="3">Stationary phase protein 4</fullName>
    </recommendedName>
</protein>
<dbReference type="RefSeq" id="XP_003670266.1">
    <property type="nucleotide sequence ID" value="XM_003670218.1"/>
</dbReference>